<dbReference type="AlphaFoldDB" id="A0A0G4IP83"/>
<accession>A0A0G4IP83</accession>
<dbReference type="GO" id="GO:0032483">
    <property type="term" value="P:regulation of Rab protein signal transduction"/>
    <property type="evidence" value="ECO:0007669"/>
    <property type="project" value="TreeGrafter"/>
</dbReference>
<dbReference type="PANTHER" id="PTHR12296">
    <property type="entry name" value="DENN DOMAIN-CONTAINING PROTEIN 4"/>
    <property type="match status" value="1"/>
</dbReference>
<organism evidence="4 6">
    <name type="scientific">Plasmodiophora brassicae</name>
    <name type="common">Clubroot disease agent</name>
    <dbReference type="NCBI Taxonomy" id="37360"/>
    <lineage>
        <taxon>Eukaryota</taxon>
        <taxon>Sar</taxon>
        <taxon>Rhizaria</taxon>
        <taxon>Endomyxa</taxon>
        <taxon>Phytomyxea</taxon>
        <taxon>Plasmodiophorida</taxon>
        <taxon>Plasmodiophoridae</taxon>
        <taxon>Plasmodiophora</taxon>
    </lineage>
</organism>
<dbReference type="GO" id="GO:0031410">
    <property type="term" value="C:cytoplasmic vesicle"/>
    <property type="evidence" value="ECO:0007669"/>
    <property type="project" value="TreeGrafter"/>
</dbReference>
<dbReference type="PROSITE" id="PS50211">
    <property type="entry name" value="DENN"/>
    <property type="match status" value="1"/>
</dbReference>
<evidence type="ECO:0000256" key="1">
    <source>
        <dbReference type="PROSITE-ProRule" id="PRU00708"/>
    </source>
</evidence>
<evidence type="ECO:0000313" key="4">
    <source>
        <dbReference type="EMBL" id="CEO97061.1"/>
    </source>
</evidence>
<feature type="compositionally biased region" description="Polar residues" evidence="2">
    <location>
        <begin position="815"/>
        <end position="837"/>
    </location>
</feature>
<dbReference type="InterPro" id="IPR002885">
    <property type="entry name" value="PPR_rpt"/>
</dbReference>
<dbReference type="SMART" id="SM00800">
    <property type="entry name" value="uDENN"/>
    <property type="match status" value="1"/>
</dbReference>
<keyword evidence="5" id="KW-0496">Mitochondrion</keyword>
<keyword evidence="6" id="KW-1185">Reference proteome</keyword>
<feature type="region of interest" description="Disordered" evidence="2">
    <location>
        <begin position="996"/>
        <end position="1037"/>
    </location>
</feature>
<name>A0A0G4IP83_PLABS</name>
<dbReference type="OrthoDB" id="10254350at2759"/>
<evidence type="ECO:0000259" key="3">
    <source>
        <dbReference type="PROSITE" id="PS50211"/>
    </source>
</evidence>
<dbReference type="Gene3D" id="3.30.450.200">
    <property type="match status" value="1"/>
</dbReference>
<dbReference type="OMA" id="FIVNCEN"/>
<proteinExistence type="predicted"/>
<dbReference type="SMART" id="SM00799">
    <property type="entry name" value="DENN"/>
    <property type="match status" value="1"/>
</dbReference>
<dbReference type="EMBL" id="CDSF01000078">
    <property type="protein sequence ID" value="CEO97061.1"/>
    <property type="molecule type" value="Genomic_DNA"/>
</dbReference>
<dbReference type="EMBL" id="OVEO01000016">
    <property type="protein sequence ID" value="SPR01042.1"/>
    <property type="molecule type" value="Genomic_DNA"/>
</dbReference>
<geneLocation type="mitochondrion" evidence="5"/>
<dbReference type="Pfam" id="PF03455">
    <property type="entry name" value="dDENN"/>
    <property type="match status" value="1"/>
</dbReference>
<evidence type="ECO:0000313" key="7">
    <source>
        <dbReference type="Proteomes" id="UP000290189"/>
    </source>
</evidence>
<evidence type="ECO:0000256" key="2">
    <source>
        <dbReference type="SAM" id="MobiDB-lite"/>
    </source>
</evidence>
<reference evidence="5 7" key="2">
    <citation type="submission" date="2018-03" db="EMBL/GenBank/DDBJ databases">
        <authorList>
            <person name="Fogelqvist J."/>
        </authorList>
    </citation>
    <scope>NUCLEOTIDE SEQUENCE [LARGE SCALE GENOMIC DNA]</scope>
</reference>
<dbReference type="InterPro" id="IPR005112">
    <property type="entry name" value="dDENN_dom"/>
</dbReference>
<protein>
    <recommendedName>
        <fullName evidence="3">UDENN domain-containing protein</fullName>
    </recommendedName>
</protein>
<dbReference type="Proteomes" id="UP000290189">
    <property type="component" value="Unassembled WGS sequence"/>
</dbReference>
<reference evidence="4 6" key="1">
    <citation type="submission" date="2015-02" db="EMBL/GenBank/DDBJ databases">
        <authorList>
            <person name="Chooi Y.-H."/>
        </authorList>
    </citation>
    <scope>NUCLEOTIDE SEQUENCE [LARGE SCALE GENOMIC DNA]</scope>
    <source>
        <strain evidence="4">E3</strain>
    </source>
</reference>
<evidence type="ECO:0000313" key="6">
    <source>
        <dbReference type="Proteomes" id="UP000039324"/>
    </source>
</evidence>
<dbReference type="Proteomes" id="UP000039324">
    <property type="component" value="Unassembled WGS sequence"/>
</dbReference>
<dbReference type="InterPro" id="IPR043153">
    <property type="entry name" value="DENN_C"/>
</dbReference>
<dbReference type="PANTHER" id="PTHR12296:SF21">
    <property type="entry name" value="DENN DOMAIN-CONTAINING PROTEIN 3"/>
    <property type="match status" value="1"/>
</dbReference>
<evidence type="ECO:0000313" key="5">
    <source>
        <dbReference type="EMBL" id="SPR01042.1"/>
    </source>
</evidence>
<dbReference type="InterPro" id="IPR005113">
    <property type="entry name" value="uDENN_dom"/>
</dbReference>
<dbReference type="InterPro" id="IPR011990">
    <property type="entry name" value="TPR-like_helical_dom_sf"/>
</dbReference>
<dbReference type="STRING" id="37360.A0A0G4IP83"/>
<dbReference type="InterPro" id="IPR037516">
    <property type="entry name" value="Tripartite_DENN"/>
</dbReference>
<dbReference type="Gene3D" id="1.25.40.10">
    <property type="entry name" value="Tetratricopeptide repeat domain"/>
    <property type="match status" value="1"/>
</dbReference>
<dbReference type="SMART" id="SM00801">
    <property type="entry name" value="dDENN"/>
    <property type="match status" value="1"/>
</dbReference>
<dbReference type="PROSITE" id="PS51375">
    <property type="entry name" value="PPR"/>
    <property type="match status" value="1"/>
</dbReference>
<feature type="region of interest" description="Disordered" evidence="2">
    <location>
        <begin position="812"/>
        <end position="844"/>
    </location>
</feature>
<dbReference type="InterPro" id="IPR051696">
    <property type="entry name" value="DENN_Domain_GEFs"/>
</dbReference>
<dbReference type="Pfam" id="PF03456">
    <property type="entry name" value="uDENN"/>
    <property type="match status" value="1"/>
</dbReference>
<dbReference type="Gene3D" id="3.40.50.11500">
    <property type="match status" value="1"/>
</dbReference>
<dbReference type="InterPro" id="IPR001194">
    <property type="entry name" value="cDENN_dom"/>
</dbReference>
<gene>
    <name evidence="4" type="ORF">PBRA_005665</name>
    <name evidence="5" type="ORF">PLBR_LOCUS8257</name>
</gene>
<sequence>MARSARLGEYFVVVGAGDDLVPIAGQNSSDPLKISFQGDVLDRFPMTVSPNDSVVEFPPGIAMFCLPHGLRFSLTSEMPTFFSFASTIGSGERLYGYCLMFFERASNETIAKAKATAIQIDSKSVASENVHVQTGSRFESPEEPAAKETVVCDLPTVDGTSDVVPGAADDSDPSVSSEDAAFEGDVFFDAEEAVEDAQDLVSEKTVSDDAQEVWFLPKCICILSCWNFLGAMRTYLTQLYRITLTPTSIPIERYLSNFMREIPVPPRGNVKVQFSVADKTICLSRSPPNDPLRDCVDGFDILELFELLPVDKVVTVLECLLLERKVVLLSSQYSLLTPVVETFLLLMYPFRWQHVYIPLLPEALLDFLNAPMPYLIGTHLSFVRSYADLPDSVVIVNLDTQSIVVPGKPPHFPDHERVKLLAALKSLADYQTTLWERRQPASSGPSPTGSCASVCEQQAVSWTQSDLAFTNAPPPDQVETSRTLRFGMDSKAIRTAFFRVHVSIFKSYRDFIVYPSEAEPFPASLFKSDEFIASFPNTAHRFLHDFLTTQAFSRFIEERVVPGCDSGSAISSPNASPTESLGAMWSCEQTDADILFFDESIVEKHNRSKFAKKRPTPFLDQNLSETTTFVAPCPDQTQLPAGDVPYRYPFWPSKLDPSLFNEPRITKSLLKSDSARRRTFALRMAKRTLWDRRPSGTNLAPASCMRSVYGIWFSLLTATAMSNGSSRLLELAFPVLDQLRSAVIPVDINCYRDLIVAFGKCKHPDLALVVLDHMQRDGVVADATIYSALFTAFSTNGDLSHAYHTLGSLGRTKKSNSPQASSGNPDGSTTLASLSNSWRRERTPSPVLPQIVEKECAQRFQSAFPGLQCNTRETCPQCHVVVSDEAIRRGWRIDSNDYTTACESCHNRFVPRFCISAADGSDPTYCEYLSPNVLHKELDTLLRDTHSETSPGAYISSRTFRLRSPTIFWNLVWHITNYSLPITFLIPWMSPPVSPTNSSAMAAARSPRKPPRQTSSKGLERTKRAVSRQSASAANADRALLEGCTDTVVDLP</sequence>
<feature type="domain" description="UDENN" evidence="3">
    <location>
        <begin position="18"/>
        <end position="566"/>
    </location>
</feature>
<dbReference type="Pfam" id="PF02141">
    <property type="entry name" value="DENN"/>
    <property type="match status" value="1"/>
</dbReference>
<feature type="repeat" description="PPR" evidence="1">
    <location>
        <begin position="747"/>
        <end position="781"/>
    </location>
</feature>